<evidence type="ECO:0000256" key="6">
    <source>
        <dbReference type="ARBA" id="ARBA00030081"/>
    </source>
</evidence>
<evidence type="ECO:0000313" key="9">
    <source>
        <dbReference type="RefSeq" id="XP_012941623.1"/>
    </source>
</evidence>
<sequence>MVREMKRSAAFKSTTSVKQFKSPLAKQFKSPLTKACSQREAPSSASEAKQQIEHLKKKLQETKEDITELESRGLRESELQTHIEKLHEYNEIKDIGQMLLGRIGQCLNCSGIHVNQNLKDCQIFSCLTGFSV</sequence>
<dbReference type="PANTHER" id="PTHR28529">
    <property type="entry name" value="DNA REPAIR PROTEIN SWI5 HOMOLOG"/>
    <property type="match status" value="1"/>
</dbReference>
<evidence type="ECO:0000256" key="1">
    <source>
        <dbReference type="ARBA" id="ARBA00008060"/>
    </source>
</evidence>
<feature type="compositionally biased region" description="Polar residues" evidence="7">
    <location>
        <begin position="40"/>
        <end position="49"/>
    </location>
</feature>
<accession>A0ABM1A695</accession>
<keyword evidence="4" id="KW-0234">DNA repair</keyword>
<proteinExistence type="inferred from homology"/>
<evidence type="ECO:0000256" key="4">
    <source>
        <dbReference type="ARBA" id="ARBA00023204"/>
    </source>
</evidence>
<feature type="region of interest" description="Disordered" evidence="7">
    <location>
        <begin position="1"/>
        <end position="51"/>
    </location>
</feature>
<evidence type="ECO:0000256" key="5">
    <source>
        <dbReference type="ARBA" id="ARBA00025380"/>
    </source>
</evidence>
<name>A0ABM1A695_APLCA</name>
<evidence type="ECO:0000313" key="8">
    <source>
        <dbReference type="Proteomes" id="UP000694888"/>
    </source>
</evidence>
<gene>
    <name evidence="9" type="primary">LOC101852202</name>
</gene>
<evidence type="ECO:0000256" key="2">
    <source>
        <dbReference type="ARBA" id="ARBA00019825"/>
    </source>
</evidence>
<dbReference type="RefSeq" id="XP_012941623.1">
    <property type="nucleotide sequence ID" value="XM_013086169.2"/>
</dbReference>
<dbReference type="Proteomes" id="UP000694888">
    <property type="component" value="Unplaced"/>
</dbReference>
<dbReference type="GeneID" id="101852202"/>
<comment type="similarity">
    <text evidence="1">Belongs to the SWI5/SAE3 family.</text>
</comment>
<organism evidence="8 9">
    <name type="scientific">Aplysia californica</name>
    <name type="common">California sea hare</name>
    <dbReference type="NCBI Taxonomy" id="6500"/>
    <lineage>
        <taxon>Eukaryota</taxon>
        <taxon>Metazoa</taxon>
        <taxon>Spiralia</taxon>
        <taxon>Lophotrochozoa</taxon>
        <taxon>Mollusca</taxon>
        <taxon>Gastropoda</taxon>
        <taxon>Heterobranchia</taxon>
        <taxon>Euthyneura</taxon>
        <taxon>Tectipleura</taxon>
        <taxon>Aplysiida</taxon>
        <taxon>Aplysioidea</taxon>
        <taxon>Aplysiidae</taxon>
        <taxon>Aplysia</taxon>
    </lineage>
</organism>
<dbReference type="Gene3D" id="1.20.5.170">
    <property type="match status" value="1"/>
</dbReference>
<comment type="function">
    <text evidence="5">Component of the swi5-sfr1 complex, a complex required for double-strand break repair via homologous recombination.</text>
</comment>
<reference evidence="9" key="1">
    <citation type="submission" date="2025-08" db="UniProtKB">
        <authorList>
            <consortium name="RefSeq"/>
        </authorList>
    </citation>
    <scope>IDENTIFICATION</scope>
</reference>
<keyword evidence="8" id="KW-1185">Reference proteome</keyword>
<dbReference type="PANTHER" id="PTHR28529:SF2">
    <property type="entry name" value="DNA REPAIR PROTEIN SWI5 HOMOLOG"/>
    <property type="match status" value="1"/>
</dbReference>
<protein>
    <recommendedName>
        <fullName evidence="2">DNA repair protein SWI5 homolog</fullName>
    </recommendedName>
    <alternativeName>
        <fullName evidence="6">Protein SAE3 homolog</fullName>
    </alternativeName>
</protein>
<evidence type="ECO:0000256" key="3">
    <source>
        <dbReference type="ARBA" id="ARBA00022763"/>
    </source>
</evidence>
<dbReference type="InterPro" id="IPR010760">
    <property type="entry name" value="DNA-repair_Swi5"/>
</dbReference>
<evidence type="ECO:0000256" key="7">
    <source>
        <dbReference type="SAM" id="MobiDB-lite"/>
    </source>
</evidence>
<dbReference type="Pfam" id="PF07061">
    <property type="entry name" value="Swi5"/>
    <property type="match status" value="1"/>
</dbReference>
<keyword evidence="3" id="KW-0227">DNA damage</keyword>